<sequence>MFTPALANIVLAWATMASCASPILACNSLRHDFACISSSCNATHQVKEMRGASGFNAPTVAAVSGPAVSTGGASGGGSHSAWHSPVPYLFGGFAAMLGLIAFALLILACSYWKLSGYLDGGNGDDDNAEAGGGAVELYVKPVATAALLPARYETKIVVIMAGDEKPTFLATPVSSRASSQGGKENGGEEKREEEDQGVAGDTEQEPKPQSM</sequence>
<evidence type="ECO:0000256" key="2">
    <source>
        <dbReference type="ARBA" id="ARBA00009977"/>
    </source>
</evidence>
<evidence type="ECO:0000256" key="10">
    <source>
        <dbReference type="SAM" id="SignalP"/>
    </source>
</evidence>
<evidence type="ECO:0000256" key="4">
    <source>
        <dbReference type="ARBA" id="ARBA00022692"/>
    </source>
</evidence>
<feature type="chain" id="PRO_5042862094" evidence="10">
    <location>
        <begin position="26"/>
        <end position="211"/>
    </location>
</feature>
<feature type="transmembrane region" description="Helical" evidence="9">
    <location>
        <begin position="88"/>
        <end position="112"/>
    </location>
</feature>
<dbReference type="GO" id="GO:0016020">
    <property type="term" value="C:membrane"/>
    <property type="evidence" value="ECO:0007669"/>
    <property type="project" value="UniProtKB-SubCell"/>
</dbReference>
<dbReference type="InterPro" id="IPR040359">
    <property type="entry name" value="GDU"/>
</dbReference>
<dbReference type="EMBL" id="CP136896">
    <property type="protein sequence ID" value="WOL13865.1"/>
    <property type="molecule type" value="Genomic_DNA"/>
</dbReference>
<evidence type="ECO:0000313" key="12">
    <source>
        <dbReference type="Proteomes" id="UP001327560"/>
    </source>
</evidence>
<keyword evidence="5" id="KW-0029">Amino-acid transport</keyword>
<evidence type="ECO:0000256" key="1">
    <source>
        <dbReference type="ARBA" id="ARBA00004167"/>
    </source>
</evidence>
<gene>
    <name evidence="11" type="ORF">Cni_G22645</name>
</gene>
<keyword evidence="3" id="KW-0813">Transport</keyword>
<keyword evidence="10" id="KW-0732">Signal</keyword>
<feature type="signal peptide" evidence="10">
    <location>
        <begin position="1"/>
        <end position="25"/>
    </location>
</feature>
<dbReference type="GO" id="GO:0006865">
    <property type="term" value="P:amino acid transport"/>
    <property type="evidence" value="ECO:0007669"/>
    <property type="project" value="UniProtKB-KW"/>
</dbReference>
<accession>A0AAQ3KSZ5</accession>
<evidence type="ECO:0000256" key="3">
    <source>
        <dbReference type="ARBA" id="ARBA00022448"/>
    </source>
</evidence>
<evidence type="ECO:0000256" key="7">
    <source>
        <dbReference type="ARBA" id="ARBA00023136"/>
    </source>
</evidence>
<organism evidence="11 12">
    <name type="scientific">Canna indica</name>
    <name type="common">Indian-shot</name>
    <dbReference type="NCBI Taxonomy" id="4628"/>
    <lineage>
        <taxon>Eukaryota</taxon>
        <taxon>Viridiplantae</taxon>
        <taxon>Streptophyta</taxon>
        <taxon>Embryophyta</taxon>
        <taxon>Tracheophyta</taxon>
        <taxon>Spermatophyta</taxon>
        <taxon>Magnoliopsida</taxon>
        <taxon>Liliopsida</taxon>
        <taxon>Zingiberales</taxon>
        <taxon>Cannaceae</taxon>
        <taxon>Canna</taxon>
    </lineage>
</organism>
<keyword evidence="6 9" id="KW-1133">Transmembrane helix</keyword>
<evidence type="ECO:0000256" key="8">
    <source>
        <dbReference type="SAM" id="MobiDB-lite"/>
    </source>
</evidence>
<dbReference type="Proteomes" id="UP001327560">
    <property type="component" value="Chromosome 7"/>
</dbReference>
<evidence type="ECO:0000256" key="6">
    <source>
        <dbReference type="ARBA" id="ARBA00022989"/>
    </source>
</evidence>
<dbReference type="GO" id="GO:0080143">
    <property type="term" value="P:regulation of amino acid export"/>
    <property type="evidence" value="ECO:0007669"/>
    <property type="project" value="InterPro"/>
</dbReference>
<evidence type="ECO:0000313" key="11">
    <source>
        <dbReference type="EMBL" id="WOL13865.1"/>
    </source>
</evidence>
<comment type="subcellular location">
    <subcellularLocation>
        <location evidence="1">Membrane</location>
        <topology evidence="1">Single-pass membrane protein</topology>
    </subcellularLocation>
</comment>
<protein>
    <submittedName>
        <fullName evidence="11">Protein GLUTAMINE DUMPER 5</fullName>
    </submittedName>
</protein>
<proteinExistence type="inferred from homology"/>
<name>A0AAQ3KSZ5_9LILI</name>
<dbReference type="AlphaFoldDB" id="A0AAQ3KSZ5"/>
<evidence type="ECO:0000256" key="5">
    <source>
        <dbReference type="ARBA" id="ARBA00022970"/>
    </source>
</evidence>
<keyword evidence="12" id="KW-1185">Reference proteome</keyword>
<comment type="similarity">
    <text evidence="2">Belongs to the GLUTAMINE DUMPER 1 (TC 9.B.60) family.</text>
</comment>
<keyword evidence="4 9" id="KW-0812">Transmembrane</keyword>
<evidence type="ECO:0000256" key="9">
    <source>
        <dbReference type="SAM" id="Phobius"/>
    </source>
</evidence>
<dbReference type="PANTHER" id="PTHR33228">
    <property type="entry name" value="PROTEIN GLUTAMINE DUMPER 4-RELATED"/>
    <property type="match status" value="1"/>
</dbReference>
<feature type="region of interest" description="Disordered" evidence="8">
    <location>
        <begin position="170"/>
        <end position="211"/>
    </location>
</feature>
<reference evidence="11 12" key="1">
    <citation type="submission" date="2023-10" db="EMBL/GenBank/DDBJ databases">
        <title>Chromosome-scale genome assembly provides insights into flower coloration mechanisms of Canna indica.</title>
        <authorList>
            <person name="Li C."/>
        </authorList>
    </citation>
    <scope>NUCLEOTIDE SEQUENCE [LARGE SCALE GENOMIC DNA]</scope>
    <source>
        <tissue evidence="11">Flower</tissue>
    </source>
</reference>
<keyword evidence="7 9" id="KW-0472">Membrane</keyword>
<dbReference type="PANTHER" id="PTHR33228:SF77">
    <property type="entry name" value="PROTEIN GLUTAMINE DUMPER 2"/>
    <property type="match status" value="1"/>
</dbReference>